<evidence type="ECO:0000313" key="3">
    <source>
        <dbReference type="Proteomes" id="UP001470230"/>
    </source>
</evidence>
<keyword evidence="3" id="KW-1185">Reference proteome</keyword>
<reference evidence="2 3" key="1">
    <citation type="submission" date="2024-04" db="EMBL/GenBank/DDBJ databases">
        <title>Tritrichomonas musculus Genome.</title>
        <authorList>
            <person name="Alves-Ferreira E."/>
            <person name="Grigg M."/>
            <person name="Lorenzi H."/>
            <person name="Galac M."/>
        </authorList>
    </citation>
    <scope>NUCLEOTIDE SEQUENCE [LARGE SCALE GENOMIC DNA]</scope>
    <source>
        <strain evidence="2 3">EAF2021</strain>
    </source>
</reference>
<evidence type="ECO:0000256" key="1">
    <source>
        <dbReference type="SAM" id="MobiDB-lite"/>
    </source>
</evidence>
<protein>
    <submittedName>
        <fullName evidence="2">Uncharacterized protein</fullName>
    </submittedName>
</protein>
<name>A0ABR2H6N8_9EUKA</name>
<feature type="region of interest" description="Disordered" evidence="1">
    <location>
        <begin position="1"/>
        <end position="23"/>
    </location>
</feature>
<comment type="caution">
    <text evidence="2">The sequence shown here is derived from an EMBL/GenBank/DDBJ whole genome shotgun (WGS) entry which is preliminary data.</text>
</comment>
<organism evidence="2 3">
    <name type="scientific">Tritrichomonas musculus</name>
    <dbReference type="NCBI Taxonomy" id="1915356"/>
    <lineage>
        <taxon>Eukaryota</taxon>
        <taxon>Metamonada</taxon>
        <taxon>Parabasalia</taxon>
        <taxon>Tritrichomonadida</taxon>
        <taxon>Tritrichomonadidae</taxon>
        <taxon>Tritrichomonas</taxon>
    </lineage>
</organism>
<feature type="region of interest" description="Disordered" evidence="1">
    <location>
        <begin position="100"/>
        <end position="126"/>
    </location>
</feature>
<evidence type="ECO:0000313" key="2">
    <source>
        <dbReference type="EMBL" id="KAK8841888.1"/>
    </source>
</evidence>
<feature type="compositionally biased region" description="Polar residues" evidence="1">
    <location>
        <begin position="101"/>
        <end position="116"/>
    </location>
</feature>
<dbReference type="EMBL" id="JAPFFF010000040">
    <property type="protein sequence ID" value="KAK8841888.1"/>
    <property type="molecule type" value="Genomic_DNA"/>
</dbReference>
<gene>
    <name evidence="2" type="ORF">M9Y10_026840</name>
</gene>
<sequence>MLSCSSYSNSSQKINPGSLENNRTFSRKHHLNHSSSNFQGDINLDVWKTPTRRKIIGTSSLTCQKNSNPLNTSTTIFCKPIWKNNESKFNYSKFTPDFRSRFSTQPENQQVENELTPNDEFPPKPKYIPAYKSANYNYLPRLKPYS</sequence>
<proteinExistence type="predicted"/>
<accession>A0ABR2H6N8</accession>
<dbReference type="Proteomes" id="UP001470230">
    <property type="component" value="Unassembled WGS sequence"/>
</dbReference>